<name>A0A0L1KHP2_9SPHN</name>
<organism evidence="7 8">
    <name type="scientific">Qipengyuania citrea LAMA 915</name>
    <dbReference type="NCBI Taxonomy" id="1306953"/>
    <lineage>
        <taxon>Bacteria</taxon>
        <taxon>Pseudomonadati</taxon>
        <taxon>Pseudomonadota</taxon>
        <taxon>Alphaproteobacteria</taxon>
        <taxon>Sphingomonadales</taxon>
        <taxon>Erythrobacteraceae</taxon>
        <taxon>Qipengyuania</taxon>
    </lineage>
</organism>
<evidence type="ECO:0000256" key="1">
    <source>
        <dbReference type="ARBA" id="ARBA00004141"/>
    </source>
</evidence>
<dbReference type="RefSeq" id="WP_050599187.1">
    <property type="nucleotide sequence ID" value="NZ_JYNE01000011.1"/>
</dbReference>
<gene>
    <name evidence="7" type="ORF">J121_1718</name>
</gene>
<feature type="domain" description="Sodium/calcium exchanger membrane region" evidence="6">
    <location>
        <begin position="4"/>
        <end position="144"/>
    </location>
</feature>
<comment type="subcellular location">
    <subcellularLocation>
        <location evidence="1">Membrane</location>
        <topology evidence="1">Multi-pass membrane protein</topology>
    </subcellularLocation>
</comment>
<evidence type="ECO:0000256" key="2">
    <source>
        <dbReference type="ARBA" id="ARBA00022692"/>
    </source>
</evidence>
<dbReference type="Gene3D" id="1.20.1420.30">
    <property type="entry name" value="NCX, central ion-binding region"/>
    <property type="match status" value="1"/>
</dbReference>
<dbReference type="InterPro" id="IPR004837">
    <property type="entry name" value="NaCa_Exmemb"/>
</dbReference>
<dbReference type="PANTHER" id="PTHR10846:SF8">
    <property type="entry name" value="INNER MEMBRANE PROTEIN YRBG"/>
    <property type="match status" value="1"/>
</dbReference>
<keyword evidence="4 5" id="KW-0472">Membrane</keyword>
<feature type="transmembrane region" description="Helical" evidence="5">
    <location>
        <begin position="108"/>
        <end position="141"/>
    </location>
</feature>
<comment type="caution">
    <text evidence="7">The sequence shown here is derived from an EMBL/GenBank/DDBJ whole genome shotgun (WGS) entry which is preliminary data.</text>
</comment>
<dbReference type="Proteomes" id="UP000037446">
    <property type="component" value="Unassembled WGS sequence"/>
</dbReference>
<feature type="transmembrane region" description="Helical" evidence="5">
    <location>
        <begin position="306"/>
        <end position="324"/>
    </location>
</feature>
<dbReference type="GO" id="GO:0005886">
    <property type="term" value="C:plasma membrane"/>
    <property type="evidence" value="ECO:0007669"/>
    <property type="project" value="TreeGrafter"/>
</dbReference>
<evidence type="ECO:0000313" key="8">
    <source>
        <dbReference type="Proteomes" id="UP000037446"/>
    </source>
</evidence>
<protein>
    <submittedName>
        <fullName evidence="7">Sodium/calcium exchanger</fullName>
    </submittedName>
</protein>
<feature type="transmembrane region" description="Helical" evidence="5">
    <location>
        <begin position="35"/>
        <end position="55"/>
    </location>
</feature>
<feature type="transmembrane region" description="Helical" evidence="5">
    <location>
        <begin position="184"/>
        <end position="206"/>
    </location>
</feature>
<evidence type="ECO:0000259" key="6">
    <source>
        <dbReference type="Pfam" id="PF01699"/>
    </source>
</evidence>
<keyword evidence="2 5" id="KW-0812">Transmembrane</keyword>
<proteinExistence type="predicted"/>
<dbReference type="EMBL" id="JYNE01000011">
    <property type="protein sequence ID" value="KNH03391.1"/>
    <property type="molecule type" value="Genomic_DNA"/>
</dbReference>
<dbReference type="Gene3D" id="6.10.280.80">
    <property type="entry name" value="NCX, peripheral helical region"/>
    <property type="match status" value="1"/>
</dbReference>
<feature type="transmembrane region" description="Helical" evidence="5">
    <location>
        <begin position="67"/>
        <end position="96"/>
    </location>
</feature>
<dbReference type="STRING" id="1306953.J121_1718"/>
<dbReference type="InterPro" id="IPR004481">
    <property type="entry name" value="K/Na/Ca-exchanger"/>
</dbReference>
<dbReference type="InterPro" id="IPR044880">
    <property type="entry name" value="NCX_ion-bd_dom_sf"/>
</dbReference>
<dbReference type="GO" id="GO:0008273">
    <property type="term" value="F:calcium, potassium:sodium antiporter activity"/>
    <property type="evidence" value="ECO:0007669"/>
    <property type="project" value="TreeGrafter"/>
</dbReference>
<evidence type="ECO:0000256" key="4">
    <source>
        <dbReference type="ARBA" id="ARBA00023136"/>
    </source>
</evidence>
<feature type="transmembrane region" description="Helical" evidence="5">
    <location>
        <begin position="247"/>
        <end position="271"/>
    </location>
</feature>
<evidence type="ECO:0000256" key="3">
    <source>
        <dbReference type="ARBA" id="ARBA00022989"/>
    </source>
</evidence>
<reference evidence="7" key="1">
    <citation type="submission" date="2015-02" db="EMBL/GenBank/DDBJ databases">
        <authorList>
            <person name="Chooi Y.-H."/>
        </authorList>
    </citation>
    <scope>NUCLEOTIDE SEQUENCE [LARGE SCALE GENOMIC DNA]</scope>
    <source>
        <strain evidence="7">LAMA 915</strain>
    </source>
</reference>
<dbReference type="PANTHER" id="PTHR10846">
    <property type="entry name" value="SODIUM/POTASSIUM/CALCIUM EXCHANGER"/>
    <property type="match status" value="1"/>
</dbReference>
<keyword evidence="3 5" id="KW-1133">Transmembrane helix</keyword>
<evidence type="ECO:0000313" key="7">
    <source>
        <dbReference type="EMBL" id="KNH03391.1"/>
    </source>
</evidence>
<feature type="domain" description="Sodium/calcium exchanger membrane region" evidence="6">
    <location>
        <begin position="186"/>
        <end position="323"/>
    </location>
</feature>
<dbReference type="GO" id="GO:0006874">
    <property type="term" value="P:intracellular calcium ion homeostasis"/>
    <property type="evidence" value="ECO:0007669"/>
    <property type="project" value="TreeGrafter"/>
</dbReference>
<dbReference type="GO" id="GO:0005262">
    <property type="term" value="F:calcium channel activity"/>
    <property type="evidence" value="ECO:0007669"/>
    <property type="project" value="TreeGrafter"/>
</dbReference>
<feature type="transmembrane region" description="Helical" evidence="5">
    <location>
        <begin position="277"/>
        <end position="299"/>
    </location>
</feature>
<dbReference type="NCBIfam" id="TIGR00367">
    <property type="entry name" value="calcium/sodium antiporter"/>
    <property type="match status" value="1"/>
</dbReference>
<evidence type="ECO:0000256" key="5">
    <source>
        <dbReference type="SAM" id="Phobius"/>
    </source>
</evidence>
<accession>A0A0L1KHP2</accession>
<dbReference type="Pfam" id="PF01699">
    <property type="entry name" value="Na_Ca_ex"/>
    <property type="match status" value="2"/>
</dbReference>
<dbReference type="PATRIC" id="fig|1306953.7.peg.1765"/>
<dbReference type="AlphaFoldDB" id="A0A0L1KHP2"/>
<sequence length="326" mass="32853">MISALLFTVFGLVALVFGGELLVRGAVALAEKAGVSALVIGVVIVGLGTSMPELVTSIEAALMGSPAIAWGNIVGSNIANSLLILGAAALVAPMAIASTNRWRDPVVALAGSVVLFLLALTGVGSLVIGVLLLAALAGYIAWCYREERLADPAVVHNAPYDRAQALELTDTGLHGARNGWTRPVTLTLIGLAVLVGGGRLLVDGAIDLARIAGLSETLIGLTIVAIGTSLPELVTSVVAARKGQPEVAFGNVVGSNIYNLLGIGGATMLMAPGAVPAGLLPLDIGLVVASAVVILFLTAARGVSRLPAFALLAAYAGYLGFLVLTA</sequence>